<evidence type="ECO:0000259" key="1">
    <source>
        <dbReference type="Pfam" id="PF04993"/>
    </source>
</evidence>
<comment type="caution">
    <text evidence="2">The sequence shown here is derived from an EMBL/GenBank/DDBJ whole genome shotgun (WGS) entry which is preliminary data.</text>
</comment>
<organism evidence="2 3">
    <name type="scientific">Azohydromonas lata</name>
    <dbReference type="NCBI Taxonomy" id="45677"/>
    <lineage>
        <taxon>Bacteria</taxon>
        <taxon>Pseudomonadati</taxon>
        <taxon>Pseudomonadota</taxon>
        <taxon>Betaproteobacteria</taxon>
        <taxon>Burkholderiales</taxon>
        <taxon>Sphaerotilaceae</taxon>
        <taxon>Azohydromonas</taxon>
    </lineage>
</organism>
<reference evidence="2 3" key="1">
    <citation type="submission" date="2023-11" db="EMBL/GenBank/DDBJ databases">
        <title>Draft genome of Azohydromonas lata strain H1 (DSM1123), a polyhydroxyalkanoate producer.</title>
        <authorList>
            <person name="Traversa D."/>
            <person name="D'Addabbo P."/>
            <person name="Pazzani C."/>
            <person name="Manzari C."/>
            <person name="Chiara M."/>
            <person name="Scrascia M."/>
        </authorList>
    </citation>
    <scope>NUCLEOTIDE SEQUENCE [LARGE SCALE GENOMIC DNA]</scope>
    <source>
        <strain evidence="2 3">H1</strain>
    </source>
</reference>
<evidence type="ECO:0000313" key="2">
    <source>
        <dbReference type="EMBL" id="MDZ5461067.1"/>
    </source>
</evidence>
<dbReference type="PANTHER" id="PTHR36121:SF1">
    <property type="entry name" value="PROTEIN SXY"/>
    <property type="match status" value="1"/>
</dbReference>
<dbReference type="InterPro" id="IPR047525">
    <property type="entry name" value="TfoX-like"/>
</dbReference>
<dbReference type="SUPFAM" id="SSF159894">
    <property type="entry name" value="YgaC/TfoX-N like"/>
    <property type="match status" value="1"/>
</dbReference>
<name>A0ABU5IQ91_9BURK</name>
<accession>A0ABU5IQ91</accession>
<keyword evidence="3" id="KW-1185">Reference proteome</keyword>
<dbReference type="PANTHER" id="PTHR36121">
    <property type="entry name" value="PROTEIN SXY"/>
    <property type="match status" value="1"/>
</dbReference>
<dbReference type="Proteomes" id="UP001293718">
    <property type="component" value="Unassembled WGS sequence"/>
</dbReference>
<dbReference type="Gene3D" id="3.30.1460.30">
    <property type="entry name" value="YgaC/TfoX-N like chaperone"/>
    <property type="match status" value="1"/>
</dbReference>
<protein>
    <submittedName>
        <fullName evidence="2">TfoX/Sxy family protein</fullName>
    </submittedName>
</protein>
<proteinExistence type="predicted"/>
<dbReference type="EMBL" id="JAXOJX010000095">
    <property type="protein sequence ID" value="MDZ5461067.1"/>
    <property type="molecule type" value="Genomic_DNA"/>
</dbReference>
<dbReference type="Pfam" id="PF04993">
    <property type="entry name" value="TfoX_N"/>
    <property type="match status" value="1"/>
</dbReference>
<feature type="domain" description="TfoX N-terminal" evidence="1">
    <location>
        <begin position="2"/>
        <end position="91"/>
    </location>
</feature>
<evidence type="ECO:0000313" key="3">
    <source>
        <dbReference type="Proteomes" id="UP001293718"/>
    </source>
</evidence>
<sequence>MSALGGVQAKKMFGGWGVFKDGLMFAVVIQDELYFKVDDENLARFDSRHLKPFTYEAKGRQVALRYFQAPAETLEDPHAMAEWAADAWACALRNRKPVKPPKATKLPKASAARR</sequence>
<dbReference type="InterPro" id="IPR007076">
    <property type="entry name" value="TfoX_N"/>
</dbReference>
<gene>
    <name evidence="2" type="ORF">SM757_31285</name>
</gene>
<dbReference type="RefSeq" id="WP_322468333.1">
    <property type="nucleotide sequence ID" value="NZ_JAXOJX010000095.1"/>
</dbReference>